<dbReference type="EMBL" id="BPRC01000054">
    <property type="protein sequence ID" value="GJE68309.1"/>
    <property type="molecule type" value="Genomic_DNA"/>
</dbReference>
<evidence type="ECO:0000256" key="1">
    <source>
        <dbReference type="SAM" id="MobiDB-lite"/>
    </source>
</evidence>
<accession>A0ABQ4ULU1</accession>
<gene>
    <name evidence="2" type="ORF">LNAOJCKE_5546</name>
</gene>
<protein>
    <submittedName>
        <fullName evidence="2">Uncharacterized protein</fullName>
    </submittedName>
</protein>
<dbReference type="Proteomes" id="UP001055039">
    <property type="component" value="Unassembled WGS sequence"/>
</dbReference>
<name>A0ABQ4ULU1_9HYPH</name>
<organism evidence="2 3">
    <name type="scientific">Methylorubrum aminovorans</name>
    <dbReference type="NCBI Taxonomy" id="269069"/>
    <lineage>
        <taxon>Bacteria</taxon>
        <taxon>Pseudomonadati</taxon>
        <taxon>Pseudomonadota</taxon>
        <taxon>Alphaproteobacteria</taxon>
        <taxon>Hyphomicrobiales</taxon>
        <taxon>Methylobacteriaceae</taxon>
        <taxon>Methylorubrum</taxon>
    </lineage>
</organism>
<evidence type="ECO:0000313" key="3">
    <source>
        <dbReference type="Proteomes" id="UP001055039"/>
    </source>
</evidence>
<feature type="region of interest" description="Disordered" evidence="1">
    <location>
        <begin position="76"/>
        <end position="101"/>
    </location>
</feature>
<dbReference type="RefSeq" id="WP_238229103.1">
    <property type="nucleotide sequence ID" value="NZ_BAAADH010000045.1"/>
</dbReference>
<evidence type="ECO:0000313" key="2">
    <source>
        <dbReference type="EMBL" id="GJE68309.1"/>
    </source>
</evidence>
<sequence>MRSAPARAWVENVVGRVEGTAQLVVATASGSKIRKVDVHIRIAADGAILNVEFGPPPDALDTRLREAVVAAGPFGRPPQALLAPDGTTDLNSTLDIPDRRR</sequence>
<reference evidence="2" key="2">
    <citation type="submission" date="2021-08" db="EMBL/GenBank/DDBJ databases">
        <authorList>
            <person name="Tani A."/>
            <person name="Ola A."/>
            <person name="Ogura Y."/>
            <person name="Katsura K."/>
            <person name="Hayashi T."/>
        </authorList>
    </citation>
    <scope>NUCLEOTIDE SEQUENCE</scope>
    <source>
        <strain evidence="2">NBRC 15686</strain>
    </source>
</reference>
<keyword evidence="3" id="KW-1185">Reference proteome</keyword>
<reference evidence="2" key="1">
    <citation type="journal article" date="2021" name="Front. Microbiol.">
        <title>Comprehensive Comparative Genomics and Phenotyping of Methylobacterium Species.</title>
        <authorList>
            <person name="Alessa O."/>
            <person name="Ogura Y."/>
            <person name="Fujitani Y."/>
            <person name="Takami H."/>
            <person name="Hayashi T."/>
            <person name="Sahin N."/>
            <person name="Tani A."/>
        </authorList>
    </citation>
    <scope>NUCLEOTIDE SEQUENCE</scope>
    <source>
        <strain evidence="2">NBRC 15686</strain>
    </source>
</reference>
<comment type="caution">
    <text evidence="2">The sequence shown here is derived from an EMBL/GenBank/DDBJ whole genome shotgun (WGS) entry which is preliminary data.</text>
</comment>
<dbReference type="SUPFAM" id="SSF74653">
    <property type="entry name" value="TolA/TonB C-terminal domain"/>
    <property type="match status" value="1"/>
</dbReference>
<proteinExistence type="predicted"/>